<comment type="caution">
    <text evidence="2">The sequence shown here is derived from an EMBL/GenBank/DDBJ whole genome shotgun (WGS) entry which is preliminary data.</text>
</comment>
<evidence type="ECO:0000313" key="2">
    <source>
        <dbReference type="EMBL" id="KAK5093683.1"/>
    </source>
</evidence>
<name>A0ABR0KDC7_9EURO</name>
<keyword evidence="3" id="KW-1185">Reference proteome</keyword>
<evidence type="ECO:0000313" key="3">
    <source>
        <dbReference type="Proteomes" id="UP001345013"/>
    </source>
</evidence>
<keyword evidence="1" id="KW-0472">Membrane</keyword>
<dbReference type="Proteomes" id="UP001345013">
    <property type="component" value="Unassembled WGS sequence"/>
</dbReference>
<organism evidence="2 3">
    <name type="scientific">Lithohypha guttulata</name>
    <dbReference type="NCBI Taxonomy" id="1690604"/>
    <lineage>
        <taxon>Eukaryota</taxon>
        <taxon>Fungi</taxon>
        <taxon>Dikarya</taxon>
        <taxon>Ascomycota</taxon>
        <taxon>Pezizomycotina</taxon>
        <taxon>Eurotiomycetes</taxon>
        <taxon>Chaetothyriomycetidae</taxon>
        <taxon>Chaetothyriales</taxon>
        <taxon>Trichomeriaceae</taxon>
        <taxon>Lithohypha</taxon>
    </lineage>
</organism>
<dbReference type="EMBL" id="JAVRRG010000040">
    <property type="protein sequence ID" value="KAK5093683.1"/>
    <property type="molecule type" value="Genomic_DNA"/>
</dbReference>
<gene>
    <name evidence="2" type="ORF">LTR24_004065</name>
</gene>
<proteinExistence type="predicted"/>
<keyword evidence="1" id="KW-1133">Transmembrane helix</keyword>
<evidence type="ECO:0000256" key="1">
    <source>
        <dbReference type="SAM" id="Phobius"/>
    </source>
</evidence>
<reference evidence="2 3" key="1">
    <citation type="submission" date="2023-08" db="EMBL/GenBank/DDBJ databases">
        <title>Black Yeasts Isolated from many extreme environments.</title>
        <authorList>
            <person name="Coleine C."/>
            <person name="Stajich J.E."/>
            <person name="Selbmann L."/>
        </authorList>
    </citation>
    <scope>NUCLEOTIDE SEQUENCE [LARGE SCALE GENOMIC DNA]</scope>
    <source>
        <strain evidence="2 3">CCFEE 5885</strain>
    </source>
</reference>
<keyword evidence="1" id="KW-0812">Transmembrane</keyword>
<accession>A0ABR0KDC7</accession>
<feature type="transmembrane region" description="Helical" evidence="1">
    <location>
        <begin position="34"/>
        <end position="54"/>
    </location>
</feature>
<protein>
    <submittedName>
        <fullName evidence="2">Uncharacterized protein</fullName>
    </submittedName>
</protein>
<sequence>MPPKRIQVQPARRQGQPDGYISSIYQALTSEDNASVVISVAMFGAAVTFLSSTWSEFLLPDF</sequence>